<protein>
    <submittedName>
        <fullName evidence="2">DNA metabolism protein</fullName>
    </submittedName>
</protein>
<proteinExistence type="predicted"/>
<evidence type="ECO:0000259" key="1">
    <source>
        <dbReference type="Pfam" id="PF13566"/>
    </source>
</evidence>
<name>A0A4P7VP18_9BACT</name>
<organism evidence="2 3">
    <name type="scientific">Muribaculum gordoncarteri</name>
    <dbReference type="NCBI Taxonomy" id="2530390"/>
    <lineage>
        <taxon>Bacteria</taxon>
        <taxon>Pseudomonadati</taxon>
        <taxon>Bacteroidota</taxon>
        <taxon>Bacteroidia</taxon>
        <taxon>Bacteroidales</taxon>
        <taxon>Muribaculaceae</taxon>
        <taxon>Muribaculum</taxon>
    </lineage>
</organism>
<dbReference type="RefSeq" id="WP_136410020.1">
    <property type="nucleotide sequence ID" value="NZ_CP039393.1"/>
</dbReference>
<dbReference type="InterPro" id="IPR023875">
    <property type="entry name" value="DNA_repair_put"/>
</dbReference>
<dbReference type="OrthoDB" id="5290748at2"/>
<accession>A0A4P7VP18</accession>
<dbReference type="AlphaFoldDB" id="A0A4P7VP18"/>
<dbReference type="Pfam" id="PF13566">
    <property type="entry name" value="DUF4130"/>
    <property type="match status" value="1"/>
</dbReference>
<dbReference type="EMBL" id="CP039393">
    <property type="protein sequence ID" value="QCD35248.1"/>
    <property type="molecule type" value="Genomic_DNA"/>
</dbReference>
<sequence length="255" mass="29719">MVTFVYDGTFEGLLTAIFDAYFRRSFPDELVRIGEVLPMFSDEVHDVVTDDAKSSRVWNAVTKKLSKGAVSAVTTSFLCEVKEYDITLFRFLCKTINAPASIETDFSDQDVIEVLKMYRRVNGEAHRVLQFMRLQKAADGTYFGLMEPIYNVMPMAVSHFVDRFSTMSFLLYDKRRGFGFYYDGNNVTRVTMPDTLQHIVTGKLSEDMMDSDEMLFQKLWRTYFKAIAIKERSNPRKQRQDMPVRFWKYMTEKNG</sequence>
<feature type="domain" description="DUF4130" evidence="1">
    <location>
        <begin position="86"/>
        <end position="252"/>
    </location>
</feature>
<reference evidence="2 3" key="1">
    <citation type="submission" date="2019-02" db="EMBL/GenBank/DDBJ databases">
        <title>Isolation and identification of novel species under the genus Muribaculum.</title>
        <authorList>
            <person name="Miyake S."/>
            <person name="Ding Y."/>
            <person name="Low A."/>
            <person name="Soh M."/>
            <person name="Seedorf H."/>
        </authorList>
    </citation>
    <scope>NUCLEOTIDE SEQUENCE [LARGE SCALE GENOMIC DNA]</scope>
    <source>
        <strain evidence="2 3">TLL-A4</strain>
    </source>
</reference>
<dbReference type="NCBIfam" id="TIGR03915">
    <property type="entry name" value="SAM_7_link_chp"/>
    <property type="match status" value="1"/>
</dbReference>
<dbReference type="Proteomes" id="UP000297031">
    <property type="component" value="Chromosome"/>
</dbReference>
<dbReference type="InterPro" id="IPR025404">
    <property type="entry name" value="DUF4130"/>
</dbReference>
<evidence type="ECO:0000313" key="3">
    <source>
        <dbReference type="Proteomes" id="UP000297031"/>
    </source>
</evidence>
<keyword evidence="3" id="KW-1185">Reference proteome</keyword>
<dbReference type="KEGG" id="mgod:E7746_04775"/>
<evidence type="ECO:0000313" key="2">
    <source>
        <dbReference type="EMBL" id="QCD35248.1"/>
    </source>
</evidence>
<gene>
    <name evidence="2" type="ORF">E7746_04775</name>
</gene>